<dbReference type="InterPro" id="IPR001245">
    <property type="entry name" value="Ser-Thr/Tyr_kinase_cat_dom"/>
</dbReference>
<dbReference type="Gene3D" id="1.10.510.10">
    <property type="entry name" value="Transferase(Phosphotransferase) domain 1"/>
    <property type="match status" value="1"/>
</dbReference>
<organism evidence="8 9">
    <name type="scientific">Camellia sinensis var. sinensis</name>
    <name type="common">China tea</name>
    <dbReference type="NCBI Taxonomy" id="542762"/>
    <lineage>
        <taxon>Eukaryota</taxon>
        <taxon>Viridiplantae</taxon>
        <taxon>Streptophyta</taxon>
        <taxon>Embryophyta</taxon>
        <taxon>Tracheophyta</taxon>
        <taxon>Spermatophyta</taxon>
        <taxon>Magnoliopsida</taxon>
        <taxon>eudicotyledons</taxon>
        <taxon>Gunneridae</taxon>
        <taxon>Pentapetalae</taxon>
        <taxon>asterids</taxon>
        <taxon>Ericales</taxon>
        <taxon>Theaceae</taxon>
        <taxon>Camellia</taxon>
    </lineage>
</organism>
<feature type="compositionally biased region" description="Low complexity" evidence="5">
    <location>
        <begin position="79"/>
        <end position="93"/>
    </location>
</feature>
<feature type="transmembrane region" description="Helical" evidence="6">
    <location>
        <begin position="203"/>
        <end position="222"/>
    </location>
</feature>
<keyword evidence="6" id="KW-0472">Membrane</keyword>
<keyword evidence="3" id="KW-0547">Nucleotide-binding</keyword>
<feature type="region of interest" description="Disordered" evidence="5">
    <location>
        <begin position="143"/>
        <end position="194"/>
    </location>
</feature>
<evidence type="ECO:0000313" key="9">
    <source>
        <dbReference type="Proteomes" id="UP000306102"/>
    </source>
</evidence>
<evidence type="ECO:0000256" key="1">
    <source>
        <dbReference type="ARBA" id="ARBA00005593"/>
    </source>
</evidence>
<feature type="compositionally biased region" description="Low complexity" evidence="5">
    <location>
        <begin position="172"/>
        <end position="184"/>
    </location>
</feature>
<evidence type="ECO:0000256" key="6">
    <source>
        <dbReference type="SAM" id="Phobius"/>
    </source>
</evidence>
<proteinExistence type="inferred from homology"/>
<feature type="region of interest" description="Disordered" evidence="5">
    <location>
        <begin position="68"/>
        <end position="96"/>
    </location>
</feature>
<keyword evidence="4" id="KW-0067">ATP-binding</keyword>
<evidence type="ECO:0000256" key="3">
    <source>
        <dbReference type="ARBA" id="ARBA00022741"/>
    </source>
</evidence>
<evidence type="ECO:0000256" key="4">
    <source>
        <dbReference type="ARBA" id="ARBA00022840"/>
    </source>
</evidence>
<evidence type="ECO:0000256" key="2">
    <source>
        <dbReference type="ARBA" id="ARBA00022527"/>
    </source>
</evidence>
<dbReference type="GO" id="GO:0005524">
    <property type="term" value="F:ATP binding"/>
    <property type="evidence" value="ECO:0007669"/>
    <property type="project" value="UniProtKB-KW"/>
</dbReference>
<dbReference type="SUPFAM" id="SSF56112">
    <property type="entry name" value="Protein kinase-like (PK-like)"/>
    <property type="match status" value="1"/>
</dbReference>
<protein>
    <recommendedName>
        <fullName evidence="7">Serine-threonine/tyrosine-protein kinase catalytic domain-containing protein</fullName>
    </recommendedName>
</protein>
<dbReference type="STRING" id="542762.A0A4S4DSY7"/>
<comment type="similarity">
    <text evidence="1">Belongs to the Rab GDI family.</text>
</comment>
<keyword evidence="2" id="KW-0418">Kinase</keyword>
<dbReference type="Proteomes" id="UP000306102">
    <property type="component" value="Unassembled WGS sequence"/>
</dbReference>
<dbReference type="InterPro" id="IPR011009">
    <property type="entry name" value="Kinase-like_dom_sf"/>
</dbReference>
<sequence length="430" mass="46634">MYESPTPVNPETVGAMLPKLAICKIFSSLPGRISLYYPLYGLGELPQAFARLSAVYGGTYMLNKPECKTSSPAYSPATQSQQHNNNNQQQQQQLKNKARYGGLFMDEKRIWINDNLGKIEGATNLKSEIRRIYQGFTIIVGKGPGEGKDGNSWSSGPAPPPPPGTPPVPSANRNHNSGGNNNPSNGGGSGGGSSKSGIGGGGIAGIVISLLAVGGLVAFFIVKRRSRRSSTDVEKLDNQPFAPLASHEAQAIQTPSTVLTKTFETSASINLRPPPIDRHKSFDEDDFSRKPIVPKKVHTPPVLAVKKINSSALPNHLSEDFMDIVSDVSRLRHPNITELVGYCSEHGQHLLVYEFHKNGSLYDFLHLSDEFSKPLTWNTRVKIALGTARAQELGLEELLEAGCSLEELLETPGWALKNCWKQVTGGRIAE</sequence>
<evidence type="ECO:0000259" key="7">
    <source>
        <dbReference type="Pfam" id="PF07714"/>
    </source>
</evidence>
<feature type="domain" description="Serine-threonine/tyrosine-protein kinase catalytic" evidence="7">
    <location>
        <begin position="303"/>
        <end position="390"/>
    </location>
</feature>
<dbReference type="Gene3D" id="3.50.50.60">
    <property type="entry name" value="FAD/NAD(P)-binding domain"/>
    <property type="match status" value="1"/>
</dbReference>
<dbReference type="PANTHER" id="PTHR47989">
    <property type="entry name" value="OS01G0750732 PROTEIN"/>
    <property type="match status" value="1"/>
</dbReference>
<keyword evidence="2" id="KW-0808">Transferase</keyword>
<evidence type="ECO:0000256" key="5">
    <source>
        <dbReference type="SAM" id="MobiDB-lite"/>
    </source>
</evidence>
<keyword evidence="2" id="KW-0723">Serine/threonine-protein kinase</keyword>
<dbReference type="InterPro" id="IPR018203">
    <property type="entry name" value="GDP_dissociation_inhibitor"/>
</dbReference>
<comment type="caution">
    <text evidence="8">The sequence shown here is derived from an EMBL/GenBank/DDBJ whole genome shotgun (WGS) entry which is preliminary data.</text>
</comment>
<dbReference type="Pfam" id="PF00996">
    <property type="entry name" value="GDI"/>
    <property type="match status" value="1"/>
</dbReference>
<dbReference type="PANTHER" id="PTHR47989:SF45">
    <property type="entry name" value="OS01G0709500 PROTEIN"/>
    <property type="match status" value="1"/>
</dbReference>
<gene>
    <name evidence="8" type="ORF">TEA_016513</name>
</gene>
<feature type="compositionally biased region" description="Pro residues" evidence="5">
    <location>
        <begin position="157"/>
        <end position="169"/>
    </location>
</feature>
<keyword evidence="9" id="KW-1185">Reference proteome</keyword>
<feature type="compositionally biased region" description="Polar residues" evidence="5">
    <location>
        <begin position="68"/>
        <end position="78"/>
    </location>
</feature>
<reference evidence="8 9" key="1">
    <citation type="journal article" date="2018" name="Proc. Natl. Acad. Sci. U.S.A.">
        <title>Draft genome sequence of Camellia sinensis var. sinensis provides insights into the evolution of the tea genome and tea quality.</title>
        <authorList>
            <person name="Wei C."/>
            <person name="Yang H."/>
            <person name="Wang S."/>
            <person name="Zhao J."/>
            <person name="Liu C."/>
            <person name="Gao L."/>
            <person name="Xia E."/>
            <person name="Lu Y."/>
            <person name="Tai Y."/>
            <person name="She G."/>
            <person name="Sun J."/>
            <person name="Cao H."/>
            <person name="Tong W."/>
            <person name="Gao Q."/>
            <person name="Li Y."/>
            <person name="Deng W."/>
            <person name="Jiang X."/>
            <person name="Wang W."/>
            <person name="Chen Q."/>
            <person name="Zhang S."/>
            <person name="Li H."/>
            <person name="Wu J."/>
            <person name="Wang P."/>
            <person name="Li P."/>
            <person name="Shi C."/>
            <person name="Zheng F."/>
            <person name="Jian J."/>
            <person name="Huang B."/>
            <person name="Shan D."/>
            <person name="Shi M."/>
            <person name="Fang C."/>
            <person name="Yue Y."/>
            <person name="Li F."/>
            <person name="Li D."/>
            <person name="Wei S."/>
            <person name="Han B."/>
            <person name="Jiang C."/>
            <person name="Yin Y."/>
            <person name="Xia T."/>
            <person name="Zhang Z."/>
            <person name="Bennetzen J.L."/>
            <person name="Zhao S."/>
            <person name="Wan X."/>
        </authorList>
    </citation>
    <scope>NUCLEOTIDE SEQUENCE [LARGE SCALE GENOMIC DNA]</scope>
    <source>
        <strain evidence="9">cv. Shuchazao</strain>
        <tissue evidence="8">Leaf</tissue>
    </source>
</reference>
<keyword evidence="6" id="KW-0812">Transmembrane</keyword>
<dbReference type="AlphaFoldDB" id="A0A4S4DSY7"/>
<dbReference type="EMBL" id="SDRB02010455">
    <property type="protein sequence ID" value="THG06343.1"/>
    <property type="molecule type" value="Genomic_DNA"/>
</dbReference>
<evidence type="ECO:0000313" key="8">
    <source>
        <dbReference type="EMBL" id="THG06343.1"/>
    </source>
</evidence>
<accession>A0A4S4DSY7</accession>
<dbReference type="InterPro" id="IPR036188">
    <property type="entry name" value="FAD/NAD-bd_sf"/>
</dbReference>
<keyword evidence="6" id="KW-1133">Transmembrane helix</keyword>
<dbReference type="GO" id="GO:0007264">
    <property type="term" value="P:small GTPase-mediated signal transduction"/>
    <property type="evidence" value="ECO:0007669"/>
    <property type="project" value="InterPro"/>
</dbReference>
<dbReference type="Pfam" id="PF07714">
    <property type="entry name" value="PK_Tyr_Ser-Thr"/>
    <property type="match status" value="1"/>
</dbReference>
<dbReference type="GO" id="GO:0005092">
    <property type="term" value="F:GDP-dissociation inhibitor activity"/>
    <property type="evidence" value="ECO:0007669"/>
    <property type="project" value="InterPro"/>
</dbReference>
<dbReference type="GO" id="GO:0004674">
    <property type="term" value="F:protein serine/threonine kinase activity"/>
    <property type="evidence" value="ECO:0007669"/>
    <property type="project" value="UniProtKB-KW"/>
</dbReference>
<feature type="compositionally biased region" description="Gly residues" evidence="5">
    <location>
        <begin position="185"/>
        <end position="194"/>
    </location>
</feature>
<name>A0A4S4DSY7_CAMSN</name>